<organism evidence="1 2">
    <name type="scientific">Arcanobacterium bovis</name>
    <dbReference type="NCBI Taxonomy" id="2529275"/>
    <lineage>
        <taxon>Bacteria</taxon>
        <taxon>Bacillati</taxon>
        <taxon>Actinomycetota</taxon>
        <taxon>Actinomycetes</taxon>
        <taxon>Actinomycetales</taxon>
        <taxon>Actinomycetaceae</taxon>
        <taxon>Arcanobacterium</taxon>
    </lineage>
</organism>
<dbReference type="EMBL" id="SJDT01000003">
    <property type="protein sequence ID" value="TBW22077.1"/>
    <property type="molecule type" value="Genomic_DNA"/>
</dbReference>
<gene>
    <name evidence="1" type="ORF">EZJ44_04415</name>
</gene>
<dbReference type="OrthoDB" id="9790578at2"/>
<evidence type="ECO:0000313" key="1">
    <source>
        <dbReference type="EMBL" id="TBW22077.1"/>
    </source>
</evidence>
<dbReference type="RefSeq" id="WP_131280609.1">
    <property type="nucleotide sequence ID" value="NZ_JBHSLR010000009.1"/>
</dbReference>
<name>A0A4Q9V0A5_9ACTO</name>
<dbReference type="Proteomes" id="UP000293036">
    <property type="component" value="Unassembled WGS sequence"/>
</dbReference>
<dbReference type="AlphaFoldDB" id="A0A4Q9V0A5"/>
<evidence type="ECO:0000313" key="2">
    <source>
        <dbReference type="Proteomes" id="UP000293036"/>
    </source>
</evidence>
<protein>
    <submittedName>
        <fullName evidence="1">3-methyladenine DNA glycosylase</fullName>
    </submittedName>
</protein>
<sequence>MNILSPDEWMPRWLHHDEQSRARTADHIARRKRGEKNPLEDFLWNYYPLRPGRFHTWYPGIDDDGAVALQRPASSLSDARAYWSKIVQSRWFCHSDDETYCYLDLEAFTQHRAHGISFLRTLLRKVQDTQPVFGCLGWHERAMAYKIDTLRHPLPLRLGTETTNTLVEQAHIRCTHFDAYQFFSPAAVELNTVKPTYDSVLEFEQPGCIHVSMDLLRACIQLGPLIPGELLIESYDLALRARTIDMAASPYDCSTLGLAPIQIETSAGKAQYIQAQQELTELARPLRAKILAILDKVPNIAG</sequence>
<reference evidence="1 2" key="1">
    <citation type="submission" date="2019-02" db="EMBL/GenBank/DDBJ databases">
        <title>Arcanobacterium bovis sp. nov., isolated from the milk of a cow with mastitis.</title>
        <authorList>
            <person name="Sammra O."/>
            <person name="Foster G."/>
            <person name="Hassan A."/>
            <person name="Alssahen M."/>
            <person name="Laemmler C."/>
            <person name="Borowiak M."/>
            <person name="Malorny B."/>
            <person name="Abdulmawjood A."/>
        </authorList>
    </citation>
    <scope>NUCLEOTIDE SEQUENCE [LARGE SCALE GENOMIC DNA]</scope>
    <source>
        <strain evidence="1 2">C605018/01/1</strain>
    </source>
</reference>
<keyword evidence="2" id="KW-1185">Reference proteome</keyword>
<comment type="caution">
    <text evidence="1">The sequence shown here is derived from an EMBL/GenBank/DDBJ whole genome shotgun (WGS) entry which is preliminary data.</text>
</comment>
<proteinExistence type="predicted"/>
<accession>A0A4Q9V0A5</accession>